<dbReference type="AlphaFoldDB" id="F2Q930"/>
<evidence type="ECO:0000256" key="1">
    <source>
        <dbReference type="SAM" id="MobiDB-lite"/>
    </source>
</evidence>
<sequence length="265" mass="30887">MARAREREDKPMSDFLTRTDASPPHWASEQIEAWDDRKLRLHGSFIRRHYWTDCGSLNVFCVRGTEHPDYQGLTWHEFLHRGKRMDRNIPLLESNPDYYLGTERKFPSMYYNSYNGLDWFIGADGNHRTGLARFLFHERQMAYLHGLCLNHYEFDNAFLEAYLVLCEELRFHAAQGFYMDLEVTRVPESRRDTAGWKTDLFSTALRFSAGAGTREVLPANIPQSVTVREPAAARELLGALQAWRDARQRASRGGLLNRLLRRASR</sequence>
<evidence type="ECO:0000313" key="2">
    <source>
        <dbReference type="EMBL" id="CAX68126.1"/>
    </source>
</evidence>
<accession>F2Q930</accession>
<reference evidence="2" key="1">
    <citation type="submission" date="2009-04" db="EMBL/GenBank/DDBJ databases">
        <title>Novel enterobacterial integrative and conjugative elements (ICEs), including a mobilisable relateive of SPI-7.</title>
        <authorList>
            <person name="Seth-Smith H.M."/>
        </authorList>
    </citation>
    <scope>NUCLEOTIDE SEQUENCE</scope>
    <source>
        <strain evidence="2">5494-57</strain>
    </source>
</reference>
<proteinExistence type="predicted"/>
<organism evidence="2">
    <name type="scientific">Salmonella enterica I</name>
    <dbReference type="NCBI Taxonomy" id="59201"/>
    <lineage>
        <taxon>Bacteria</taxon>
        <taxon>Pseudomonadati</taxon>
        <taxon>Pseudomonadota</taxon>
        <taxon>Gammaproteobacteria</taxon>
        <taxon>Enterobacterales</taxon>
        <taxon>Enterobacteriaceae</taxon>
        <taxon>Salmonella</taxon>
    </lineage>
</organism>
<protein>
    <submittedName>
        <fullName evidence="2">Uncharacterized protein</fullName>
    </submittedName>
</protein>
<dbReference type="EMBL" id="FN298496">
    <property type="protein sequence ID" value="CAX68126.1"/>
    <property type="molecule type" value="Genomic_DNA"/>
</dbReference>
<feature type="region of interest" description="Disordered" evidence="1">
    <location>
        <begin position="1"/>
        <end position="24"/>
    </location>
</feature>
<name>F2Q930_SALET</name>
<feature type="compositionally biased region" description="Basic and acidic residues" evidence="1">
    <location>
        <begin position="1"/>
        <end position="12"/>
    </location>
</feature>
<gene>
    <name evidence="2" type="ORF">CTnscr_068</name>
</gene>